<dbReference type="Gene3D" id="3.40.50.720">
    <property type="entry name" value="NAD(P)-binding Rossmann-like Domain"/>
    <property type="match status" value="1"/>
</dbReference>
<dbReference type="PANTHER" id="PTHR47706:SF6">
    <property type="entry name" value="NMRA-LIKE FAMILY PROTEIN (AFU_ORTHOLOGUE AFUA_6G00280)"/>
    <property type="match status" value="1"/>
</dbReference>
<dbReference type="InterPro" id="IPR036291">
    <property type="entry name" value="NAD(P)-bd_dom_sf"/>
</dbReference>
<dbReference type="OMA" id="ISCTGFA"/>
<dbReference type="Gene3D" id="3.90.25.10">
    <property type="entry name" value="UDP-galactose 4-epimerase, domain 1"/>
    <property type="match status" value="1"/>
</dbReference>
<dbReference type="RefSeq" id="XP_016223900.1">
    <property type="nucleotide sequence ID" value="XM_016371607.1"/>
</dbReference>
<dbReference type="Pfam" id="PF05368">
    <property type="entry name" value="NmrA"/>
    <property type="match status" value="1"/>
</dbReference>
<keyword evidence="2" id="KW-0560">Oxidoreductase</keyword>
<accession>A0A0D1XVP3</accession>
<organism evidence="4 5">
    <name type="scientific">Exophiala mesophila</name>
    <name type="common">Black yeast-like fungus</name>
    <dbReference type="NCBI Taxonomy" id="212818"/>
    <lineage>
        <taxon>Eukaryota</taxon>
        <taxon>Fungi</taxon>
        <taxon>Dikarya</taxon>
        <taxon>Ascomycota</taxon>
        <taxon>Pezizomycotina</taxon>
        <taxon>Eurotiomycetes</taxon>
        <taxon>Chaetothyriomycetidae</taxon>
        <taxon>Chaetothyriales</taxon>
        <taxon>Herpotrichiellaceae</taxon>
        <taxon>Exophiala</taxon>
    </lineage>
</organism>
<keyword evidence="5" id="KW-1185">Reference proteome</keyword>
<dbReference type="SUPFAM" id="SSF51735">
    <property type="entry name" value="NAD(P)-binding Rossmann-fold domains"/>
    <property type="match status" value="1"/>
</dbReference>
<dbReference type="HOGENOM" id="CLU_059949_0_0_1"/>
<evidence type="ECO:0000313" key="4">
    <source>
        <dbReference type="EMBL" id="KIV92326.1"/>
    </source>
</evidence>
<proteinExistence type="predicted"/>
<keyword evidence="1" id="KW-0521">NADP</keyword>
<gene>
    <name evidence="4" type="ORF">PV10_06778</name>
</gene>
<dbReference type="GeneID" id="27324623"/>
<protein>
    <recommendedName>
        <fullName evidence="3">NmrA-like domain-containing protein</fullName>
    </recommendedName>
</protein>
<sequence>MASSSPSSASSTDRPNKILLLGAGELGQAIISSIVEHPIFTDIKGSTLTIALRPSSLENPTDAQKALQTSWLIKPQISLHGLDLEATPLASLTEFLATSNFTTVIHAGGMTSIEGTYTKLARAVLDAKVGLYLPWQFGLDYDVIGPAAGHGLFAEQCGVRVLLREQTRTKYKIISCGMFMSFLFEQAWGVVVKEPPEDGQGRERIRVRPVGGWETPLTVTTAEDIGRATAEIALTAGTRDKPDDSHVAVHRDVVFIAGQTVTYSELADLLASVTGKEVIKDGSWTVGYLSAKMDEDPGNKLWRYRTVFGQGIGTAWPVEGTLNDDKKWAFEGIGEWLRRCWT</sequence>
<evidence type="ECO:0000259" key="3">
    <source>
        <dbReference type="Pfam" id="PF05368"/>
    </source>
</evidence>
<evidence type="ECO:0000313" key="5">
    <source>
        <dbReference type="Proteomes" id="UP000054302"/>
    </source>
</evidence>
<dbReference type="Proteomes" id="UP000054302">
    <property type="component" value="Unassembled WGS sequence"/>
</dbReference>
<feature type="domain" description="NmrA-like" evidence="3">
    <location>
        <begin position="116"/>
        <end position="279"/>
    </location>
</feature>
<dbReference type="GO" id="GO:0016491">
    <property type="term" value="F:oxidoreductase activity"/>
    <property type="evidence" value="ECO:0007669"/>
    <property type="project" value="UniProtKB-KW"/>
</dbReference>
<evidence type="ECO:0000256" key="2">
    <source>
        <dbReference type="ARBA" id="ARBA00023002"/>
    </source>
</evidence>
<dbReference type="InterPro" id="IPR051609">
    <property type="entry name" value="NmrA/Isoflavone_reductase-like"/>
</dbReference>
<dbReference type="InterPro" id="IPR008030">
    <property type="entry name" value="NmrA-like"/>
</dbReference>
<evidence type="ECO:0000256" key="1">
    <source>
        <dbReference type="ARBA" id="ARBA00022857"/>
    </source>
</evidence>
<dbReference type="EMBL" id="KN847523">
    <property type="protein sequence ID" value="KIV92326.1"/>
    <property type="molecule type" value="Genomic_DNA"/>
</dbReference>
<dbReference type="STRING" id="212818.A0A0D1XVP3"/>
<dbReference type="AlphaFoldDB" id="A0A0D1XVP3"/>
<reference evidence="4 5" key="1">
    <citation type="submission" date="2015-01" db="EMBL/GenBank/DDBJ databases">
        <title>The Genome Sequence of Exophiala mesophila CBS40295.</title>
        <authorList>
            <consortium name="The Broad Institute Genomics Platform"/>
            <person name="Cuomo C."/>
            <person name="de Hoog S."/>
            <person name="Gorbushina A."/>
            <person name="Stielow B."/>
            <person name="Teixiera M."/>
            <person name="Abouelleil A."/>
            <person name="Chapman S.B."/>
            <person name="Priest M."/>
            <person name="Young S.K."/>
            <person name="Wortman J."/>
            <person name="Nusbaum C."/>
            <person name="Birren B."/>
        </authorList>
    </citation>
    <scope>NUCLEOTIDE SEQUENCE [LARGE SCALE GENOMIC DNA]</scope>
    <source>
        <strain evidence="4 5">CBS 40295</strain>
    </source>
</reference>
<dbReference type="VEuPathDB" id="FungiDB:PV10_06778"/>
<name>A0A0D1XVP3_EXOME</name>
<dbReference type="PANTHER" id="PTHR47706">
    <property type="entry name" value="NMRA-LIKE FAMILY PROTEIN"/>
    <property type="match status" value="1"/>
</dbReference>
<dbReference type="OrthoDB" id="5283654at2759"/>